<dbReference type="InterPro" id="IPR036760">
    <property type="entry name" value="SspB-like_sf"/>
</dbReference>
<dbReference type="InterPro" id="IPR007481">
    <property type="entry name" value="SspB"/>
</dbReference>
<dbReference type="GO" id="GO:0008233">
    <property type="term" value="F:peptidase activity"/>
    <property type="evidence" value="ECO:0007669"/>
    <property type="project" value="UniProtKB-KW"/>
</dbReference>
<keyword evidence="2" id="KW-0378">Hydrolase</keyword>
<feature type="compositionally biased region" description="Basic and acidic residues" evidence="1">
    <location>
        <begin position="114"/>
        <end position="124"/>
    </location>
</feature>
<keyword evidence="3" id="KW-1185">Reference proteome</keyword>
<evidence type="ECO:0000313" key="2">
    <source>
        <dbReference type="EMBL" id="NOL52295.1"/>
    </source>
</evidence>
<dbReference type="RefSeq" id="WP_171680988.1">
    <property type="nucleotide sequence ID" value="NZ_JABGBN010000008.1"/>
</dbReference>
<dbReference type="Pfam" id="PF04386">
    <property type="entry name" value="SspB"/>
    <property type="match status" value="1"/>
</dbReference>
<protein>
    <submittedName>
        <fullName evidence="2">ClpXP protease specificity-enhancing factor</fullName>
    </submittedName>
</protein>
<dbReference type="SUPFAM" id="SSF101738">
    <property type="entry name" value="SspB-like"/>
    <property type="match status" value="1"/>
</dbReference>
<dbReference type="PANTHER" id="PTHR37486:SF1">
    <property type="entry name" value="STRINGENT STARVATION PROTEIN B"/>
    <property type="match status" value="1"/>
</dbReference>
<dbReference type="NCBIfam" id="NF008769">
    <property type="entry name" value="PRK11798.2-5"/>
    <property type="match status" value="1"/>
</dbReference>
<evidence type="ECO:0000256" key="1">
    <source>
        <dbReference type="SAM" id="MobiDB-lite"/>
    </source>
</evidence>
<comment type="caution">
    <text evidence="2">The sequence shown here is derived from an EMBL/GenBank/DDBJ whole genome shotgun (WGS) entry which is preliminary data.</text>
</comment>
<organism evidence="2 3">
    <name type="scientific">Pelistega suis</name>
    <dbReference type="NCBI Taxonomy" id="1631957"/>
    <lineage>
        <taxon>Bacteria</taxon>
        <taxon>Pseudomonadati</taxon>
        <taxon>Pseudomonadota</taxon>
        <taxon>Betaproteobacteria</taxon>
        <taxon>Burkholderiales</taxon>
        <taxon>Alcaligenaceae</taxon>
        <taxon>Pelistega</taxon>
    </lineage>
</organism>
<evidence type="ECO:0000313" key="3">
    <source>
        <dbReference type="Proteomes" id="UP000537862"/>
    </source>
</evidence>
<dbReference type="PIRSF" id="PIRSF005276">
    <property type="entry name" value="SspB"/>
    <property type="match status" value="1"/>
</dbReference>
<dbReference type="GO" id="GO:0006508">
    <property type="term" value="P:proteolysis"/>
    <property type="evidence" value="ECO:0007669"/>
    <property type="project" value="UniProtKB-KW"/>
</dbReference>
<gene>
    <name evidence="2" type="ORF">HKX39_08975</name>
</gene>
<accession>A0A849P932</accession>
<dbReference type="AlphaFoldDB" id="A0A849P932"/>
<dbReference type="PANTHER" id="PTHR37486">
    <property type="entry name" value="STRINGENT STARVATION PROTEIN B"/>
    <property type="match status" value="1"/>
</dbReference>
<dbReference type="EMBL" id="JABGBN010000008">
    <property type="protein sequence ID" value="NOL52295.1"/>
    <property type="molecule type" value="Genomic_DNA"/>
</dbReference>
<feature type="region of interest" description="Disordered" evidence="1">
    <location>
        <begin position="101"/>
        <end position="134"/>
    </location>
</feature>
<dbReference type="Gene3D" id="2.30.30.220">
    <property type="entry name" value="SspB-like"/>
    <property type="match status" value="1"/>
</dbReference>
<proteinExistence type="predicted"/>
<dbReference type="Proteomes" id="UP000537862">
    <property type="component" value="Unassembled WGS sequence"/>
</dbReference>
<reference evidence="2 3" key="1">
    <citation type="submission" date="2020-05" db="EMBL/GenBank/DDBJ databases">
        <authorList>
            <person name="Niu N."/>
        </authorList>
    </citation>
    <scope>NUCLEOTIDE SEQUENCE [LARGE SCALE GENOMIC DNA]</scope>
    <source>
        <strain evidence="2 3">3340-03</strain>
    </source>
</reference>
<sequence length="134" mass="15335">MLPNTAKPFLVRAIYEWCLDQGYTPHIMVRVDEHCRVPRAHVRDNHIVLNVGPRATPDFFMDNEWVSFNARFSGVSQLVSFPITAIAWVFARETEEGMGFEVTEYKGNPSADDSSTREETDKLAQKTTPFRLVD</sequence>
<keyword evidence="2" id="KW-0645">Protease</keyword>
<name>A0A849P932_9BURK</name>